<dbReference type="OrthoDB" id="186625at2759"/>
<dbReference type="RefSeq" id="XP_027096590.1">
    <property type="nucleotide sequence ID" value="XM_027240789.1"/>
</dbReference>
<evidence type="ECO:0000313" key="3">
    <source>
        <dbReference type="RefSeq" id="XP_027096590.1"/>
    </source>
</evidence>
<keyword evidence="2" id="KW-1185">Reference proteome</keyword>
<reference evidence="2" key="1">
    <citation type="journal article" date="2025" name="Foods">
        <title>Unveiling the Microbial Signatures of Arabica Coffee Cherries: Insights into Ripeness Specific Diversity, Functional Traits, and Implications for Quality and Safety.</title>
        <authorList>
            <consortium name="RefSeq"/>
            <person name="Tenea G.N."/>
            <person name="Cifuentes V."/>
            <person name="Reyes P."/>
            <person name="Cevallos-Vallejos M."/>
        </authorList>
    </citation>
    <scope>NUCLEOTIDE SEQUENCE [LARGE SCALE GENOMIC DNA]</scope>
</reference>
<dbReference type="AlphaFoldDB" id="A0A6P6W7C9"/>
<feature type="region of interest" description="Disordered" evidence="1">
    <location>
        <begin position="119"/>
        <end position="178"/>
    </location>
</feature>
<feature type="compositionally biased region" description="Acidic residues" evidence="1">
    <location>
        <begin position="135"/>
        <end position="155"/>
    </location>
</feature>
<dbReference type="Proteomes" id="UP001652660">
    <property type="component" value="Chromosome 1c"/>
</dbReference>
<feature type="compositionally biased region" description="Basic and acidic residues" evidence="1">
    <location>
        <begin position="119"/>
        <end position="134"/>
    </location>
</feature>
<reference evidence="3 4" key="2">
    <citation type="submission" date="2025-04" db="UniProtKB">
        <authorList>
            <consortium name="RefSeq"/>
        </authorList>
    </citation>
    <scope>IDENTIFICATION</scope>
    <source>
        <tissue evidence="3 4">Leaves</tissue>
    </source>
</reference>
<name>A0A6P6W7C9_COFAR</name>
<evidence type="ECO:0000313" key="2">
    <source>
        <dbReference type="Proteomes" id="UP001652660"/>
    </source>
</evidence>
<sequence length="178" mass="19722">MLLWYRALLRCGILLSSYRPMSYRLRYWLHRSGSSAVRTLFVLLRRELSPSSPFQEVPSSLLVAGLGSYAVRLSSLPPLSPGRGYLVPDDVYKGLVKIGIPLDSPTFYTVCEAEKAAFDEAENKREEEEAKDDPVDSDAEEGDDDDAADEADSDDADPKSETKEDVTAAAEENVKNEL</sequence>
<gene>
    <name evidence="4" type="primary">LOC113729900</name>
    <name evidence="3" type="synonym">LOC113716455</name>
</gene>
<accession>A0A6P6W7C9</accession>
<protein>
    <submittedName>
        <fullName evidence="3">Uncharacterized protein LOC113716455</fullName>
    </submittedName>
    <submittedName>
        <fullName evidence="4">Uncharacterized protein LOC113729900</fullName>
    </submittedName>
</protein>
<evidence type="ECO:0000313" key="4">
    <source>
        <dbReference type="RefSeq" id="XP_027110022.1"/>
    </source>
</evidence>
<dbReference type="RefSeq" id="XP_027110022.1">
    <property type="nucleotide sequence ID" value="XM_027254221.1"/>
</dbReference>
<organism evidence="2 4">
    <name type="scientific">Coffea arabica</name>
    <name type="common">Arabian coffee</name>
    <dbReference type="NCBI Taxonomy" id="13443"/>
    <lineage>
        <taxon>Eukaryota</taxon>
        <taxon>Viridiplantae</taxon>
        <taxon>Streptophyta</taxon>
        <taxon>Embryophyta</taxon>
        <taxon>Tracheophyta</taxon>
        <taxon>Spermatophyta</taxon>
        <taxon>Magnoliopsida</taxon>
        <taxon>eudicotyledons</taxon>
        <taxon>Gunneridae</taxon>
        <taxon>Pentapetalae</taxon>
        <taxon>asterids</taxon>
        <taxon>lamiids</taxon>
        <taxon>Gentianales</taxon>
        <taxon>Rubiaceae</taxon>
        <taxon>Ixoroideae</taxon>
        <taxon>Gardenieae complex</taxon>
        <taxon>Bertiereae - Coffeeae clade</taxon>
        <taxon>Coffeeae</taxon>
        <taxon>Coffea</taxon>
    </lineage>
</organism>
<dbReference type="Proteomes" id="UP001652660">
    <property type="component" value="Chromosome 11c"/>
</dbReference>
<feature type="compositionally biased region" description="Basic and acidic residues" evidence="1">
    <location>
        <begin position="156"/>
        <end position="178"/>
    </location>
</feature>
<dbReference type="GeneID" id="113729900"/>
<proteinExistence type="predicted"/>
<evidence type="ECO:0000256" key="1">
    <source>
        <dbReference type="SAM" id="MobiDB-lite"/>
    </source>
</evidence>